<dbReference type="InterPro" id="IPR016197">
    <property type="entry name" value="Chromo-like_dom_sf"/>
</dbReference>
<dbReference type="InterPro" id="IPR051219">
    <property type="entry name" value="Heterochromatin_chromo-domain"/>
</dbReference>
<evidence type="ECO:0000259" key="5">
    <source>
        <dbReference type="PROSITE" id="PS50013"/>
    </source>
</evidence>
<evidence type="ECO:0000313" key="7">
    <source>
        <dbReference type="Proteomes" id="UP001498421"/>
    </source>
</evidence>
<sequence length="403" mass="44916">MPQSPDQLWIHLEDVHSIFREPTKKRKSESEDGQGDDENSSPTKKLRAQFQVGGDQTYDGFWKSGAYHVSVGWISSDVKVIPEVPTKRSTSSSPGIDEPDHVWDEQDCIPSSDTPPSSLCVSSANTVYSNQGDDMSLRSGSLLTAPEGNEDVALWPVSSSDGLNPTPQEHDPSNCPSTPPHNNSNLASFEDHISERNPGLLQPALVIRTEKPEASATRGHEHRYSEGRRASEKLQAMLSLSENPDMIDPQLFVDQHSQEHLKSTEGGTSSSTQSYLQGAQAGQPIALDADEDIWEVDRLLAKWTQGRQALYLVKWNGFSDNANSWQRRDDINDELVSKFDASFSDDGGNHEGVELLKKRMRRGKTEYLVRWKGRPLGDNSWEKESTISRRRVQEFATSGRSLN</sequence>
<dbReference type="SMART" id="SM00298">
    <property type="entry name" value="CHROMO"/>
    <property type="match status" value="2"/>
</dbReference>
<feature type="region of interest" description="Disordered" evidence="4">
    <location>
        <begin position="80"/>
        <end position="124"/>
    </location>
</feature>
<organism evidence="6 7">
    <name type="scientific">Neonectria magnoliae</name>
    <dbReference type="NCBI Taxonomy" id="2732573"/>
    <lineage>
        <taxon>Eukaryota</taxon>
        <taxon>Fungi</taxon>
        <taxon>Dikarya</taxon>
        <taxon>Ascomycota</taxon>
        <taxon>Pezizomycotina</taxon>
        <taxon>Sordariomycetes</taxon>
        <taxon>Hypocreomycetidae</taxon>
        <taxon>Hypocreales</taxon>
        <taxon>Nectriaceae</taxon>
        <taxon>Neonectria</taxon>
    </lineage>
</organism>
<reference evidence="6 7" key="1">
    <citation type="journal article" date="2025" name="Microbiol. Resour. Announc.">
        <title>Draft genome sequences for Neonectria magnoliae and Neonectria punicea, canker pathogens of Liriodendron tulipifera and Acer saccharum in West Virginia.</title>
        <authorList>
            <person name="Petronek H.M."/>
            <person name="Kasson M.T."/>
            <person name="Metheny A.M."/>
            <person name="Stauder C.M."/>
            <person name="Lovett B."/>
            <person name="Lynch S.C."/>
            <person name="Garnas J.R."/>
            <person name="Kasson L.R."/>
            <person name="Stajich J.E."/>
        </authorList>
    </citation>
    <scope>NUCLEOTIDE SEQUENCE [LARGE SCALE GENOMIC DNA]</scope>
    <source>
        <strain evidence="6 7">NRRL 64651</strain>
    </source>
</reference>
<feature type="region of interest" description="Disordered" evidence="4">
    <location>
        <begin position="257"/>
        <end position="277"/>
    </location>
</feature>
<dbReference type="SUPFAM" id="SSF54160">
    <property type="entry name" value="Chromo domain-like"/>
    <property type="match status" value="2"/>
</dbReference>
<evidence type="ECO:0000313" key="6">
    <source>
        <dbReference type="EMBL" id="KAK7422763.1"/>
    </source>
</evidence>
<protein>
    <recommendedName>
        <fullName evidence="5">Chromo domain-containing protein</fullName>
    </recommendedName>
</protein>
<evidence type="ECO:0000256" key="1">
    <source>
        <dbReference type="ARBA" id="ARBA00004123"/>
    </source>
</evidence>
<dbReference type="InterPro" id="IPR023780">
    <property type="entry name" value="Chromo_domain"/>
</dbReference>
<comment type="caution">
    <text evidence="6">The sequence shown here is derived from an EMBL/GenBank/DDBJ whole genome shotgun (WGS) entry which is preliminary data.</text>
</comment>
<feature type="compositionally biased region" description="Low complexity" evidence="4">
    <location>
        <begin position="264"/>
        <end position="274"/>
    </location>
</feature>
<dbReference type="PROSITE" id="PS50013">
    <property type="entry name" value="CHROMO_2"/>
    <property type="match status" value="2"/>
</dbReference>
<feature type="compositionally biased region" description="Polar residues" evidence="4">
    <location>
        <begin position="157"/>
        <end position="167"/>
    </location>
</feature>
<evidence type="ECO:0000256" key="3">
    <source>
        <dbReference type="ARBA" id="ARBA00023242"/>
    </source>
</evidence>
<name>A0ABR1HPW0_9HYPO</name>
<gene>
    <name evidence="6" type="ORF">QQZ08_009388</name>
</gene>
<keyword evidence="3" id="KW-0539">Nucleus</keyword>
<dbReference type="CDD" id="cd00024">
    <property type="entry name" value="CD_CSD"/>
    <property type="match status" value="2"/>
</dbReference>
<feature type="compositionally biased region" description="Polar residues" evidence="4">
    <location>
        <begin position="109"/>
        <end position="124"/>
    </location>
</feature>
<feature type="compositionally biased region" description="Polar residues" evidence="4">
    <location>
        <begin position="174"/>
        <end position="187"/>
    </location>
</feature>
<dbReference type="Proteomes" id="UP001498421">
    <property type="component" value="Unassembled WGS sequence"/>
</dbReference>
<keyword evidence="7" id="KW-1185">Reference proteome</keyword>
<proteinExistence type="predicted"/>
<dbReference type="EMBL" id="JAZAVK010000105">
    <property type="protein sequence ID" value="KAK7422763.1"/>
    <property type="molecule type" value="Genomic_DNA"/>
</dbReference>
<feature type="domain" description="Chromo" evidence="5">
    <location>
        <begin position="294"/>
        <end position="331"/>
    </location>
</feature>
<evidence type="ECO:0000256" key="2">
    <source>
        <dbReference type="ARBA" id="ARBA00011353"/>
    </source>
</evidence>
<feature type="region of interest" description="Disordered" evidence="4">
    <location>
        <begin position="153"/>
        <end position="188"/>
    </location>
</feature>
<accession>A0ABR1HPW0</accession>
<feature type="domain" description="Chromo" evidence="5">
    <location>
        <begin position="350"/>
        <end position="403"/>
    </location>
</feature>
<dbReference type="Pfam" id="PF00385">
    <property type="entry name" value="Chromo"/>
    <property type="match status" value="2"/>
</dbReference>
<dbReference type="PANTHER" id="PTHR22812">
    <property type="entry name" value="CHROMOBOX PROTEIN"/>
    <property type="match status" value="1"/>
</dbReference>
<evidence type="ECO:0000256" key="4">
    <source>
        <dbReference type="SAM" id="MobiDB-lite"/>
    </source>
</evidence>
<feature type="region of interest" description="Disordered" evidence="4">
    <location>
        <begin position="20"/>
        <end position="50"/>
    </location>
</feature>
<dbReference type="InterPro" id="IPR000953">
    <property type="entry name" value="Chromo/chromo_shadow_dom"/>
</dbReference>
<comment type="subcellular location">
    <subcellularLocation>
        <location evidence="1">Nucleus</location>
    </subcellularLocation>
</comment>
<comment type="subunit">
    <text evidence="2">Component of the NuA4 histone acetyltransferase complex.</text>
</comment>
<dbReference type="Gene3D" id="2.40.50.40">
    <property type="match status" value="2"/>
</dbReference>